<feature type="compositionally biased region" description="Basic and acidic residues" evidence="6">
    <location>
        <begin position="958"/>
        <end position="970"/>
    </location>
</feature>
<feature type="compositionally biased region" description="Basic and acidic residues" evidence="6">
    <location>
        <begin position="591"/>
        <end position="608"/>
    </location>
</feature>
<evidence type="ECO:0000313" key="10">
    <source>
        <dbReference type="Proteomes" id="UP000674179"/>
    </source>
</evidence>
<dbReference type="InterPro" id="IPR015500">
    <property type="entry name" value="Peptidase_S8_subtilisin-rel"/>
</dbReference>
<organism evidence="9 10">
    <name type="scientific">Leishmania enriettii</name>
    <dbReference type="NCBI Taxonomy" id="5663"/>
    <lineage>
        <taxon>Eukaryota</taxon>
        <taxon>Discoba</taxon>
        <taxon>Euglenozoa</taxon>
        <taxon>Kinetoplastea</taxon>
        <taxon>Metakinetoplastina</taxon>
        <taxon>Trypanosomatida</taxon>
        <taxon>Trypanosomatidae</taxon>
        <taxon>Leishmaniinae</taxon>
        <taxon>Leishmania</taxon>
    </lineage>
</organism>
<feature type="compositionally biased region" description="Polar residues" evidence="6">
    <location>
        <begin position="789"/>
        <end position="804"/>
    </location>
</feature>
<dbReference type="InterPro" id="IPR023828">
    <property type="entry name" value="Peptidase_S8_Ser-AS"/>
</dbReference>
<feature type="active site" description="Charge relay system" evidence="5">
    <location>
        <position position="406"/>
    </location>
</feature>
<feature type="compositionally biased region" description="Low complexity" evidence="6">
    <location>
        <begin position="1168"/>
        <end position="1178"/>
    </location>
</feature>
<dbReference type="GeneID" id="94174959"/>
<feature type="compositionally biased region" description="Low complexity" evidence="6">
    <location>
        <begin position="766"/>
        <end position="776"/>
    </location>
</feature>
<dbReference type="RefSeq" id="XP_067694708.1">
    <property type="nucleotide sequence ID" value="XM_067839449.1"/>
</dbReference>
<dbReference type="Gene3D" id="3.40.50.200">
    <property type="entry name" value="Peptidase S8/S53 domain"/>
    <property type="match status" value="1"/>
</dbReference>
<evidence type="ECO:0000256" key="7">
    <source>
        <dbReference type="SAM" id="SignalP"/>
    </source>
</evidence>
<proteinExistence type="inferred from homology"/>
<reference evidence="9 10" key="1">
    <citation type="submission" date="2021-02" db="EMBL/GenBank/DDBJ databases">
        <title>Leishmania (Mundinia) enrietti genome sequencing and assembly.</title>
        <authorList>
            <person name="Almutairi H."/>
            <person name="Gatherer D."/>
        </authorList>
    </citation>
    <scope>NUCLEOTIDE SEQUENCE [LARGE SCALE GENOMIC DNA]</scope>
    <source>
        <strain evidence="9">CUR178</strain>
    </source>
</reference>
<dbReference type="GO" id="GO:0006508">
    <property type="term" value="P:proteolysis"/>
    <property type="evidence" value="ECO:0007669"/>
    <property type="project" value="UniProtKB-KW"/>
</dbReference>
<feature type="signal peptide" evidence="7">
    <location>
        <begin position="1"/>
        <end position="30"/>
    </location>
</feature>
<feature type="region of interest" description="Disordered" evidence="6">
    <location>
        <begin position="1168"/>
        <end position="1191"/>
    </location>
</feature>
<dbReference type="InterPro" id="IPR000209">
    <property type="entry name" value="Peptidase_S8/S53_dom"/>
</dbReference>
<feature type="compositionally biased region" description="Low complexity" evidence="6">
    <location>
        <begin position="731"/>
        <end position="744"/>
    </location>
</feature>
<dbReference type="PANTHER" id="PTHR43806:SF11">
    <property type="entry name" value="CEREVISIN-RELATED"/>
    <property type="match status" value="1"/>
</dbReference>
<feature type="compositionally biased region" description="Polar residues" evidence="6">
    <location>
        <begin position="1284"/>
        <end position="1301"/>
    </location>
</feature>
<evidence type="ECO:0000313" key="9">
    <source>
        <dbReference type="EMBL" id="KAG5483491.1"/>
    </source>
</evidence>
<dbReference type="InterPro" id="IPR050131">
    <property type="entry name" value="Peptidase_S8_subtilisin-like"/>
</dbReference>
<evidence type="ECO:0000256" key="4">
    <source>
        <dbReference type="ARBA" id="ARBA00022825"/>
    </source>
</evidence>
<dbReference type="OrthoDB" id="1740355at2759"/>
<evidence type="ECO:0000256" key="6">
    <source>
        <dbReference type="SAM" id="MobiDB-lite"/>
    </source>
</evidence>
<evidence type="ECO:0000256" key="5">
    <source>
        <dbReference type="PROSITE-ProRule" id="PRU01240"/>
    </source>
</evidence>
<feature type="active site" description="Charge relay system" evidence="5">
    <location>
        <position position="130"/>
    </location>
</feature>
<feature type="region of interest" description="Disordered" evidence="6">
    <location>
        <begin position="1647"/>
        <end position="1677"/>
    </location>
</feature>
<keyword evidence="7" id="KW-0732">Signal</keyword>
<dbReference type="GO" id="GO:0004252">
    <property type="term" value="F:serine-type endopeptidase activity"/>
    <property type="evidence" value="ECO:0007669"/>
    <property type="project" value="UniProtKB-UniRule"/>
</dbReference>
<dbReference type="PROSITE" id="PS51892">
    <property type="entry name" value="SUBTILASE"/>
    <property type="match status" value="1"/>
</dbReference>
<feature type="chain" id="PRO_5032389919" description="Peptidase S8/S53 domain-containing protein" evidence="7">
    <location>
        <begin position="31"/>
        <end position="1740"/>
    </location>
</feature>
<feature type="region of interest" description="Disordered" evidence="6">
    <location>
        <begin position="582"/>
        <end position="608"/>
    </location>
</feature>
<dbReference type="Proteomes" id="UP000674179">
    <property type="component" value="Chromosome 13"/>
</dbReference>
<feature type="region of interest" description="Disordered" evidence="6">
    <location>
        <begin position="475"/>
        <end position="502"/>
    </location>
</feature>
<gene>
    <name evidence="9" type="ORF">CUR178_07812</name>
</gene>
<dbReference type="SUPFAM" id="SSF52743">
    <property type="entry name" value="Subtilisin-like"/>
    <property type="match status" value="1"/>
</dbReference>
<keyword evidence="2 5" id="KW-0645">Protease</keyword>
<sequence length="1740" mass="184779">MEALVGMRLFTLHLLAAALLVLLSPYALEGQWPLTAQAALRFADAYTDGPSVHPRDYYLGTYGARCIHHLTGAVTSKGAAERLACFSGRGVRVALLDTGLCAGITERSRNSVTCTSVVPGVACEDAGCAHGTRSLSVLAGHLAAQRSGERDFASAGQYLGLAPGATVRMFRVFDRQKRTRQRYLTRALDMLLREAKDGEAGRAHVAWNTSSWHVGRRDETVDVISLSYGSEDYYGNPQVQDRLYRLMHEYGVIVVAAAGNAGVRFGSVRSPADMPGVLAVGALRIEGHRASARTAQMQRTLGTCASCRSMAPHLALNHSGPVSVLGDFADSFAASSGDKSVAHFSGRGPTTWELPFGAGRVKPDLIALGQHVWTVQGVSVAAFSAVASRMCRASPALRLRSASGTSVAAPIVAGVVALCLEAAWSSPLAATSAQNIIKDGALRDVGRSRLARISNSLRVREAVLRTSIPLVDTATFPSLSPHPTPATPARSNSSATAPDEHPRRVLAGVPLLQLYARYLHLSRVSILSQGAGEVQPLRALHAIVAGIPASSCFDALDPLRSCVSFAIPPSVRLGCGIPSGIGAGIPKRPPSPHDPHPQAHGDSPLRHLPDTSLATQPAAYWWPFSEQLVYPGATPVLLNISLHLCPSSHSAAAGHRASAAASGEAARLESTASYTRVRYVLAKVSGYARVREACPSRHSDCHDGARPLPLFWTGRPGDGRERSTTSARPLSSSARNTSNRASSAEGEAEGDQTMRTEPRRTRKAARSSAQRRSTTQGWMHRLLRVATELTVTASRSPTRSTVGEQQQKHQHQLPPPPTSFSLSVAVSSPSSAHTRLCYDVARKTVAMRRVRTEKSQSSEEGAEVSEDRGSCAPLFHLFRALDVEGALHIFTVDSSQPALTVPLSVRVVQPPPRAQRVLIDTSLDWFNPTTATSSLFIAGDDPHESAPGGATRRGQRQQRYERAYAEASGGDHPHTNLSLLWLYLQHTLGLAVGTFPLLHTSAIAASMAAGGSAALSPSATPTSGLLRSAQMTSDALAQVGTLIIIDPELPLKRDMRRLLTRAVLSRGANHSRDGLNILLVTDWYSADIAAQLHWTRDESSDATEGALRGSGTDAAEAAADIGGDGDAVRHLRAHRRLADGSTRGLKGSSHVPSWNRWLSEVTVASRSMDSGSDCSSADNHSSEGQSSAMPEAPFELSESIVIDGVVVVNAAALAEESGPEGNATATHGGGGGNITSAKAVALRSLGHLNAAGVLQWRLPAQVTVSQQAGRVAAAGASKGVQGISVRSSDGGSRGTDCTSSAPTVPATLAGEAVICNVVPDWTQQQRRLVKRAIISTSGGLSSASAKSDRAASGVEAALVEDDWEDVPLENRGGRVVRIGGLGAAKVDTRASGEVNASTTTPRLTHGVLGLLTLSPPPTRVAAAPARRFRPGRIAIFTDSDCLSTSDYHAQGTLDELEGLLYPPSGSSSLPLATCATWDCFARSPGGQRLLQAESTQSSLCVEVVKELLLWGHTGNWHRWRDSARLHCEARTRAPAAHRSTANATPGRDTALEDNARLVNADSGEEPSFDDLLETAPERAHVGEVVWRLWAALAATTARDTESLVKGLEDRTRLQRSYSAEHEIAAANTMRALMVSYHGDWRVHLEDSNKSSSSTGAADEFYSPPPCTAGGRRSGHATTQSSAQHLSLLYRSRPLDDMLLTLRWTKHPIVLGQLMVAAAVFVSVRLWRAWSSFCEGGRQRA</sequence>
<accession>A0A836HSN3</accession>
<dbReference type="GO" id="GO:0005615">
    <property type="term" value="C:extracellular space"/>
    <property type="evidence" value="ECO:0007669"/>
    <property type="project" value="TreeGrafter"/>
</dbReference>
<evidence type="ECO:0000259" key="8">
    <source>
        <dbReference type="Pfam" id="PF00082"/>
    </source>
</evidence>
<name>A0A836HSN3_LEIEN</name>
<dbReference type="Pfam" id="PF00082">
    <property type="entry name" value="Peptidase_S8"/>
    <property type="match status" value="1"/>
</dbReference>
<protein>
    <recommendedName>
        <fullName evidence="8">Peptidase S8/S53 domain-containing protein</fullName>
    </recommendedName>
</protein>
<dbReference type="InterPro" id="IPR036852">
    <property type="entry name" value="Peptidase_S8/S53_dom_sf"/>
</dbReference>
<dbReference type="PRINTS" id="PR00723">
    <property type="entry name" value="SUBTILISIN"/>
</dbReference>
<dbReference type="KEGG" id="lenr:94174959"/>
<feature type="region of interest" description="Disordered" evidence="6">
    <location>
        <begin position="1099"/>
        <end position="1118"/>
    </location>
</feature>
<feature type="domain" description="Peptidase S8/S53" evidence="8">
    <location>
        <begin position="88"/>
        <end position="441"/>
    </location>
</feature>
<dbReference type="EMBL" id="JAFHKP010000013">
    <property type="protein sequence ID" value="KAG5483491.1"/>
    <property type="molecule type" value="Genomic_DNA"/>
</dbReference>
<keyword evidence="4 5" id="KW-0720">Serine protease</keyword>
<dbReference type="PANTHER" id="PTHR43806">
    <property type="entry name" value="PEPTIDASE S8"/>
    <property type="match status" value="1"/>
</dbReference>
<feature type="region of interest" description="Disordered" evidence="6">
    <location>
        <begin position="709"/>
        <end position="824"/>
    </location>
</feature>
<keyword evidence="3 5" id="KW-0378">Hydrolase</keyword>
<evidence type="ECO:0000256" key="1">
    <source>
        <dbReference type="ARBA" id="ARBA00011073"/>
    </source>
</evidence>
<evidence type="ECO:0000256" key="2">
    <source>
        <dbReference type="ARBA" id="ARBA00022670"/>
    </source>
</evidence>
<feature type="region of interest" description="Disordered" evidence="6">
    <location>
        <begin position="1282"/>
        <end position="1301"/>
    </location>
</feature>
<comment type="similarity">
    <text evidence="1 5">Belongs to the peptidase S8 family.</text>
</comment>
<dbReference type="PROSITE" id="PS00138">
    <property type="entry name" value="SUBTILASE_SER"/>
    <property type="match status" value="1"/>
</dbReference>
<evidence type="ECO:0000256" key="3">
    <source>
        <dbReference type="ARBA" id="ARBA00022801"/>
    </source>
</evidence>
<feature type="region of interest" description="Disordered" evidence="6">
    <location>
        <begin position="936"/>
        <end position="970"/>
    </location>
</feature>
<keyword evidence="10" id="KW-1185">Reference proteome</keyword>
<feature type="active site" description="Charge relay system" evidence="5">
    <location>
        <position position="97"/>
    </location>
</feature>
<comment type="caution">
    <text evidence="9">The sequence shown here is derived from an EMBL/GenBank/DDBJ whole genome shotgun (WGS) entry which is preliminary data.</text>
</comment>